<dbReference type="SMART" id="SM00382">
    <property type="entry name" value="AAA"/>
    <property type="match status" value="1"/>
</dbReference>
<dbReference type="Gene3D" id="3.40.50.300">
    <property type="entry name" value="P-loop containing nucleotide triphosphate hydrolases"/>
    <property type="match status" value="1"/>
</dbReference>
<dbReference type="PROSITE" id="PS50837">
    <property type="entry name" value="NACHT"/>
    <property type="match status" value="1"/>
</dbReference>
<dbReference type="Pfam" id="PF05729">
    <property type="entry name" value="NACHT"/>
    <property type="match status" value="1"/>
</dbReference>
<keyword evidence="4" id="KW-1185">Reference proteome</keyword>
<dbReference type="Proteomes" id="UP001500503">
    <property type="component" value="Unassembled WGS sequence"/>
</dbReference>
<accession>A0ABP8PW00</accession>
<feature type="domain" description="NACHT" evidence="2">
    <location>
        <begin position="166"/>
        <end position="291"/>
    </location>
</feature>
<comment type="caution">
    <text evidence="3">The sequence shown here is derived from an EMBL/GenBank/DDBJ whole genome shotgun (WGS) entry which is preliminary data.</text>
</comment>
<dbReference type="InterPro" id="IPR027417">
    <property type="entry name" value="P-loop_NTPase"/>
</dbReference>
<proteinExistence type="predicted"/>
<evidence type="ECO:0000313" key="4">
    <source>
        <dbReference type="Proteomes" id="UP001500503"/>
    </source>
</evidence>
<dbReference type="PANTHER" id="PTHR46844">
    <property type="entry name" value="SLR5058 PROTEIN"/>
    <property type="match status" value="1"/>
</dbReference>
<evidence type="ECO:0000259" key="2">
    <source>
        <dbReference type="PROSITE" id="PS50837"/>
    </source>
</evidence>
<dbReference type="InterPro" id="IPR003593">
    <property type="entry name" value="AAA+_ATPase"/>
</dbReference>
<feature type="transmembrane region" description="Helical" evidence="1">
    <location>
        <begin position="43"/>
        <end position="62"/>
    </location>
</feature>
<gene>
    <name evidence="3" type="ORF">GCM10023191_030640</name>
</gene>
<dbReference type="EMBL" id="BAABHF010000019">
    <property type="protein sequence ID" value="GAA4493346.1"/>
    <property type="molecule type" value="Genomic_DNA"/>
</dbReference>
<evidence type="ECO:0000313" key="3">
    <source>
        <dbReference type="EMBL" id="GAA4493346.1"/>
    </source>
</evidence>
<dbReference type="PANTHER" id="PTHR46844:SF1">
    <property type="entry name" value="SLR5058 PROTEIN"/>
    <property type="match status" value="1"/>
</dbReference>
<organism evidence="3 4">
    <name type="scientific">Actinoallomurus oryzae</name>
    <dbReference type="NCBI Taxonomy" id="502180"/>
    <lineage>
        <taxon>Bacteria</taxon>
        <taxon>Bacillati</taxon>
        <taxon>Actinomycetota</taxon>
        <taxon>Actinomycetes</taxon>
        <taxon>Streptosporangiales</taxon>
        <taxon>Thermomonosporaceae</taxon>
        <taxon>Actinoallomurus</taxon>
    </lineage>
</organism>
<sequence>MPGKEDGNLWSGLPKLAWLVTLLLPPSAVAALAHGLVREHPVIAVLSVIAYWAVVTVGRFVAGMVRDLVQRRRASWIEGADRALGIRLTRFKGKYLHHLAQNLQKIDQKGLSTPGFYTPDLDDVYIDVSLAVRAPNQIRGDLLADAASESTERRSITDFLDRVTPAVIAVVGAPGSGKTTLLRYTARRICQHRRGRRRTVPILLYLRDHIHTINTTPRIALDKVVHDTLGRLGPDEPSGWFERQIRDGNCLVLLDGLDEVASEADRRRVADWIELQIREYPENDYVITSRPRGYEATPIEGATVLQTRRFTDEQMSRFISSWYATIERQASAGQNDELLARSAEEGAEDLRRRLRESPGLYELTANPLLLTMIANVHRFRGSLPGRRFDLYSEICQVMLYRRLEAKKLAVEPRGDQKEMLLRVLALEMMKRRVRDLTRAECVAILRPAVRRVSQELSAESFLDDVSMNGLVIERENGVYAFTHFTFQEYLAAARLKDKGLVSVLVDAVDDDWWRECTLLYAARSDPGPIVEACLRSRSPAALALAFYCADDAGELAPELQDELNHVLEQADSDSVQHNRLVASVLVARHLHQLVYASNGSRICALPVNWEIYELFLRDAQRKRRPDDAVTPRPGREIALGTRASDAAAFVTWVNELLGGELFHRLPTSAELEDRRVQRIIRRPGVCYWTQPADRGASPALWIPEGTPHPGCVEGDLLRDDVVADLRRQTPALIAIFLVRAKSAVGVLLRLLDTASDPGLDRTLAQLTDLATALNAALANNLVGAFDIGLNLEFGLNRDNARVREVVDQLSAEMPRTIAEFVRELAWDLVSDLTTGLELAQAGESPHAGDLARIRGALLALRHDLERDRRRSARARQRAGTGDLASAHERVHDLAIGRALSLSLSRTLRDDHQRPQAVVDGFAERFADTARVGGTGFTVSPDGCHRLVTDAVAEIQSVLLKAPNLLPSTLWAAETAKTLEGVAGPVFDRSDDLTDTTATAIRLGALCLAVEADIRRRTGLGDSFRHIAAGVTWLERRRTGRSDAAEAIVIASD</sequence>
<keyword evidence="1" id="KW-1133">Transmembrane helix</keyword>
<evidence type="ECO:0000256" key="1">
    <source>
        <dbReference type="SAM" id="Phobius"/>
    </source>
</evidence>
<dbReference type="RefSeq" id="WP_345463576.1">
    <property type="nucleotide sequence ID" value="NZ_BAABHF010000019.1"/>
</dbReference>
<name>A0ABP8PW00_9ACTN</name>
<keyword evidence="1" id="KW-0812">Transmembrane</keyword>
<reference evidence="4" key="1">
    <citation type="journal article" date="2019" name="Int. J. Syst. Evol. Microbiol.">
        <title>The Global Catalogue of Microorganisms (GCM) 10K type strain sequencing project: providing services to taxonomists for standard genome sequencing and annotation.</title>
        <authorList>
            <consortium name="The Broad Institute Genomics Platform"/>
            <consortium name="The Broad Institute Genome Sequencing Center for Infectious Disease"/>
            <person name="Wu L."/>
            <person name="Ma J."/>
        </authorList>
    </citation>
    <scope>NUCLEOTIDE SEQUENCE [LARGE SCALE GENOMIC DNA]</scope>
    <source>
        <strain evidence="4">JCM 17933</strain>
    </source>
</reference>
<dbReference type="SUPFAM" id="SSF52540">
    <property type="entry name" value="P-loop containing nucleoside triphosphate hydrolases"/>
    <property type="match status" value="2"/>
</dbReference>
<protein>
    <recommendedName>
        <fullName evidence="2">NACHT domain-containing protein</fullName>
    </recommendedName>
</protein>
<dbReference type="InterPro" id="IPR007111">
    <property type="entry name" value="NACHT_NTPase"/>
</dbReference>
<keyword evidence="1" id="KW-0472">Membrane</keyword>